<reference evidence="4" key="1">
    <citation type="journal article" date="2019" name="Int. J. Syst. Evol. Microbiol.">
        <title>The Global Catalogue of Microorganisms (GCM) 10K type strain sequencing project: providing services to taxonomists for standard genome sequencing and annotation.</title>
        <authorList>
            <consortium name="The Broad Institute Genomics Platform"/>
            <consortium name="The Broad Institute Genome Sequencing Center for Infectious Disease"/>
            <person name="Wu L."/>
            <person name="Ma J."/>
        </authorList>
    </citation>
    <scope>NUCLEOTIDE SEQUENCE [LARGE SCALE GENOMIC DNA]</scope>
    <source>
        <strain evidence="4">KCTC 52438</strain>
    </source>
</reference>
<dbReference type="InterPro" id="IPR023347">
    <property type="entry name" value="Lysozyme_dom_sf"/>
</dbReference>
<protein>
    <submittedName>
        <fullName evidence="3">Uncharacterized protein</fullName>
    </submittedName>
</protein>
<evidence type="ECO:0000256" key="1">
    <source>
        <dbReference type="ARBA" id="ARBA00022529"/>
    </source>
</evidence>
<organism evidence="3 4">
    <name type="scientific">Litoribrevibacter euphylliae</name>
    <dbReference type="NCBI Taxonomy" id="1834034"/>
    <lineage>
        <taxon>Bacteria</taxon>
        <taxon>Pseudomonadati</taxon>
        <taxon>Pseudomonadota</taxon>
        <taxon>Gammaproteobacteria</taxon>
        <taxon>Oceanospirillales</taxon>
        <taxon>Oceanospirillaceae</taxon>
        <taxon>Litoribrevibacter</taxon>
    </lineage>
</organism>
<accession>A0ABV7HLD2</accession>
<dbReference type="Proteomes" id="UP001595476">
    <property type="component" value="Unassembled WGS sequence"/>
</dbReference>
<keyword evidence="4" id="KW-1185">Reference proteome</keyword>
<comment type="caution">
    <text evidence="3">The sequence shown here is derived from an EMBL/GenBank/DDBJ whole genome shotgun (WGS) entry which is preliminary data.</text>
</comment>
<evidence type="ECO:0000313" key="4">
    <source>
        <dbReference type="Proteomes" id="UP001595476"/>
    </source>
</evidence>
<dbReference type="RefSeq" id="WP_386722882.1">
    <property type="nucleotide sequence ID" value="NZ_JBHRSZ010000007.1"/>
</dbReference>
<keyword evidence="2" id="KW-0081">Bacteriolytic enzyme</keyword>
<sequence>MRLKIIGSVGLKGKNNQDDVRVISALLNVWLRSKKKKVLPISIKVSESLSSAILSFQQDELKLKKPDGRVDPNGRSWKGLISTLKETRTKVAISKPKVGWLTFDAEGQEGGIYHSRILHVPSAFSGLTIGRGFDMKERKQAAVASSLSSCGIESSYAVKVSKGARKSGQDAFNFIIKEDLLDWEISAPAQLKLFEIVYKEQETEVKRICNLKAVIKEYGTVDWDKLDQKIKDVLVDLKYRGDYKPSTRKFLQVHVAKNDLESFSKAICDQSKWKSVPNDRFQRRVAFLKGK</sequence>
<dbReference type="CDD" id="cd16903">
    <property type="entry name" value="pesticin_lyz-like"/>
    <property type="match status" value="1"/>
</dbReference>
<evidence type="ECO:0000256" key="2">
    <source>
        <dbReference type="ARBA" id="ARBA00022638"/>
    </source>
</evidence>
<keyword evidence="1" id="KW-0929">Antimicrobial</keyword>
<proteinExistence type="predicted"/>
<dbReference type="EMBL" id="JBHRSZ010000007">
    <property type="protein sequence ID" value="MFC3152960.1"/>
    <property type="molecule type" value="Genomic_DNA"/>
</dbReference>
<evidence type="ECO:0000313" key="3">
    <source>
        <dbReference type="EMBL" id="MFC3152960.1"/>
    </source>
</evidence>
<gene>
    <name evidence="3" type="ORF">ACFOEK_18110</name>
</gene>
<dbReference type="Gene3D" id="1.10.530.40">
    <property type="match status" value="1"/>
</dbReference>
<name>A0ABV7HLD2_9GAMM</name>